<dbReference type="GO" id="GO:0030163">
    <property type="term" value="P:protein catabolic process"/>
    <property type="evidence" value="ECO:0007669"/>
    <property type="project" value="UniProtKB-ARBA"/>
</dbReference>
<dbReference type="InterPro" id="IPR011333">
    <property type="entry name" value="SKP1/BTB/POZ_sf"/>
</dbReference>
<dbReference type="InterPro" id="IPR000210">
    <property type="entry name" value="BTB/POZ_dom"/>
</dbReference>
<dbReference type="SUPFAM" id="SSF54695">
    <property type="entry name" value="POZ domain"/>
    <property type="match status" value="1"/>
</dbReference>
<dbReference type="Pfam" id="PF00651">
    <property type="entry name" value="BTB"/>
    <property type="match status" value="1"/>
</dbReference>
<dbReference type="Gene3D" id="1.25.40.420">
    <property type="match status" value="1"/>
</dbReference>
<evidence type="ECO:0000313" key="4">
    <source>
        <dbReference type="Proteomes" id="UP000499080"/>
    </source>
</evidence>
<reference evidence="3 4" key="1">
    <citation type="journal article" date="2019" name="Sci. Rep.">
        <title>Orb-weaving spider Araneus ventricosus genome elucidates the spidroin gene catalogue.</title>
        <authorList>
            <person name="Kono N."/>
            <person name="Nakamura H."/>
            <person name="Ohtoshi R."/>
            <person name="Moran D.A.P."/>
            <person name="Shinohara A."/>
            <person name="Yoshida Y."/>
            <person name="Fujiwara M."/>
            <person name="Mori M."/>
            <person name="Tomita M."/>
            <person name="Arakawa K."/>
        </authorList>
    </citation>
    <scope>NUCLEOTIDE SEQUENCE [LARGE SCALE GENOMIC DNA]</scope>
</reference>
<dbReference type="InterPro" id="IPR008974">
    <property type="entry name" value="TRAF-like"/>
</dbReference>
<keyword evidence="4" id="KW-1185">Reference proteome</keyword>
<sequence length="512" mass="59398">MAEEKEENPKPMNEFLYTWRIENVNLWWQKTGEKLKSPTFKVHWLPKFSFSLCLYPKGTEGNEDYISYFLAQEDQVSTANKGFKTDLYLLAVDGSKVKPESYEGFLSMRKYGMFGCPRFMSWDTLYEKSDYLPDDILTVCCRIWSEVKPDMKENKPTEVKACSDQSFARTLIKKEVIAKQMVIDNIALKGQKIGEIKSILQDYPIATFSASFGKISDHGILTIDIDVKKDDKIKMGIFKLMLIDEKRKKTFWMNTYSWNDVTEFENIVLSSHSPQSSEHYAPHEMFVEKFLFLACQFTFTTGFVVQKREKDDYGTNLNHLLPLYFPPSDVQTVQCPTLADALTDMHEDELFYDVKIENGTSYITAHKIVLCSRSTKFEALVKSQDKITSPQVIQVEDDIETLIRMVYFLYTDDISDINWQIATTLYSAAIKYEIGLLKHKCCNFINDNLDKSNVVEILLLAKKYNDIELIASARNFIMENRTAVYTSDEWDNFRKSHSDFAVEIMLPKFQSN</sequence>
<organism evidence="3 4">
    <name type="scientific">Araneus ventricosus</name>
    <name type="common">Orbweaver spider</name>
    <name type="synonym">Epeira ventricosa</name>
    <dbReference type="NCBI Taxonomy" id="182803"/>
    <lineage>
        <taxon>Eukaryota</taxon>
        <taxon>Metazoa</taxon>
        <taxon>Ecdysozoa</taxon>
        <taxon>Arthropoda</taxon>
        <taxon>Chelicerata</taxon>
        <taxon>Arachnida</taxon>
        <taxon>Araneae</taxon>
        <taxon>Araneomorphae</taxon>
        <taxon>Entelegynae</taxon>
        <taxon>Araneoidea</taxon>
        <taxon>Araneidae</taxon>
        <taxon>Araneus</taxon>
    </lineage>
</organism>
<dbReference type="PROSITE" id="PS50097">
    <property type="entry name" value="BTB"/>
    <property type="match status" value="1"/>
</dbReference>
<dbReference type="SMART" id="SM00225">
    <property type="entry name" value="BTB"/>
    <property type="match status" value="1"/>
</dbReference>
<dbReference type="CDD" id="cd14733">
    <property type="entry name" value="BACK"/>
    <property type="match status" value="1"/>
</dbReference>
<evidence type="ECO:0000313" key="3">
    <source>
        <dbReference type="EMBL" id="GBN20558.1"/>
    </source>
</evidence>
<dbReference type="Proteomes" id="UP000499080">
    <property type="component" value="Unassembled WGS sequence"/>
</dbReference>
<dbReference type="EMBL" id="BGPR01006633">
    <property type="protein sequence ID" value="GBN20558.1"/>
    <property type="molecule type" value="Genomic_DNA"/>
</dbReference>
<dbReference type="PROSITE" id="PS50144">
    <property type="entry name" value="MATH"/>
    <property type="match status" value="1"/>
</dbReference>
<dbReference type="SUPFAM" id="SSF49599">
    <property type="entry name" value="TRAF domain-like"/>
    <property type="match status" value="1"/>
</dbReference>
<dbReference type="AlphaFoldDB" id="A0A4Y2M0K0"/>
<dbReference type="Gene3D" id="3.30.710.10">
    <property type="entry name" value="Potassium Channel Kv1.1, Chain A"/>
    <property type="match status" value="1"/>
</dbReference>
<protein>
    <submittedName>
        <fullName evidence="3">Uncharacterized protein</fullName>
    </submittedName>
</protein>
<gene>
    <name evidence="3" type="ORF">AVEN_66604_1</name>
</gene>
<evidence type="ECO:0000259" key="1">
    <source>
        <dbReference type="PROSITE" id="PS50097"/>
    </source>
</evidence>
<dbReference type="Gene3D" id="2.60.210.10">
    <property type="entry name" value="Apoptosis, Tumor Necrosis Factor Receptor Associated Protein 2, Chain A"/>
    <property type="match status" value="1"/>
</dbReference>
<comment type="caution">
    <text evidence="3">The sequence shown here is derived from an EMBL/GenBank/DDBJ whole genome shotgun (WGS) entry which is preliminary data.</text>
</comment>
<feature type="domain" description="MATH" evidence="2">
    <location>
        <begin position="14"/>
        <end position="143"/>
    </location>
</feature>
<dbReference type="Pfam" id="PF22486">
    <property type="entry name" value="MATH_2"/>
    <property type="match status" value="1"/>
</dbReference>
<dbReference type="CDD" id="cd18186">
    <property type="entry name" value="BTB_POZ_ZBTB_KLHL-like"/>
    <property type="match status" value="1"/>
</dbReference>
<proteinExistence type="predicted"/>
<dbReference type="InterPro" id="IPR002083">
    <property type="entry name" value="MATH/TRAF_dom"/>
</dbReference>
<dbReference type="PANTHER" id="PTHR24413">
    <property type="entry name" value="SPECKLE-TYPE POZ PROTEIN"/>
    <property type="match status" value="1"/>
</dbReference>
<name>A0A4Y2M0K0_ARAVE</name>
<dbReference type="CDD" id="cd00121">
    <property type="entry name" value="MATH"/>
    <property type="match status" value="1"/>
</dbReference>
<accession>A0A4Y2M0K0</accession>
<dbReference type="OrthoDB" id="6359816at2759"/>
<feature type="domain" description="BTB" evidence="1">
    <location>
        <begin position="352"/>
        <end position="418"/>
    </location>
</feature>
<evidence type="ECO:0000259" key="2">
    <source>
        <dbReference type="PROSITE" id="PS50144"/>
    </source>
</evidence>